<sequence>MPIFPIERSITVKGLSVRRKQIPVCPAFCLTDYKVQGSTLSAAILDLKNDAARRGQDSHRQYCSLYVQISRLRSFRGLHLLQMVTTDDLYFSPDPDLLVEMERLRDLQARTLAAWGLLI</sequence>
<organism evidence="1 2">
    <name type="scientific">Penicillium malachiteum</name>
    <dbReference type="NCBI Taxonomy" id="1324776"/>
    <lineage>
        <taxon>Eukaryota</taxon>
        <taxon>Fungi</taxon>
        <taxon>Dikarya</taxon>
        <taxon>Ascomycota</taxon>
        <taxon>Pezizomycotina</taxon>
        <taxon>Eurotiomycetes</taxon>
        <taxon>Eurotiomycetidae</taxon>
        <taxon>Eurotiales</taxon>
        <taxon>Aspergillaceae</taxon>
        <taxon>Penicillium</taxon>
    </lineage>
</organism>
<evidence type="ECO:0000313" key="1">
    <source>
        <dbReference type="EMBL" id="KAJ5724861.1"/>
    </source>
</evidence>
<gene>
    <name evidence="1" type="ORF">N7493_006589</name>
</gene>
<reference evidence="1" key="1">
    <citation type="journal article" date="2023" name="IMA Fungus">
        <title>Comparative genomic study of the Penicillium genus elucidates a diverse pangenome and 15 lateral gene transfer events.</title>
        <authorList>
            <person name="Petersen C."/>
            <person name="Sorensen T."/>
            <person name="Nielsen M.R."/>
            <person name="Sondergaard T.E."/>
            <person name="Sorensen J.L."/>
            <person name="Fitzpatrick D.A."/>
            <person name="Frisvad J.C."/>
            <person name="Nielsen K.L."/>
        </authorList>
    </citation>
    <scope>NUCLEOTIDE SEQUENCE</scope>
    <source>
        <strain evidence="1">IBT 17514</strain>
    </source>
</reference>
<proteinExistence type="predicted"/>
<keyword evidence="2" id="KW-1185">Reference proteome</keyword>
<dbReference type="AlphaFoldDB" id="A0AAD6MVU4"/>
<name>A0AAD6MVU4_9EURO</name>
<accession>A0AAD6MVU4</accession>
<protein>
    <submittedName>
        <fullName evidence="1">Uncharacterized protein</fullName>
    </submittedName>
</protein>
<reference evidence="1" key="2">
    <citation type="submission" date="2023-01" db="EMBL/GenBank/DDBJ databases">
        <authorList>
            <person name="Petersen C."/>
        </authorList>
    </citation>
    <scope>NUCLEOTIDE SEQUENCE</scope>
    <source>
        <strain evidence="1">IBT 17514</strain>
    </source>
</reference>
<dbReference type="EMBL" id="JAQJAN010000008">
    <property type="protein sequence ID" value="KAJ5724861.1"/>
    <property type="molecule type" value="Genomic_DNA"/>
</dbReference>
<dbReference type="Proteomes" id="UP001215712">
    <property type="component" value="Unassembled WGS sequence"/>
</dbReference>
<evidence type="ECO:0000313" key="2">
    <source>
        <dbReference type="Proteomes" id="UP001215712"/>
    </source>
</evidence>
<comment type="caution">
    <text evidence="1">The sequence shown here is derived from an EMBL/GenBank/DDBJ whole genome shotgun (WGS) entry which is preliminary data.</text>
</comment>